<accession>A0A2S3I140</accession>
<dbReference type="EMBL" id="CM008051">
    <property type="protein sequence ID" value="PAN34175.1"/>
    <property type="molecule type" value="Genomic_DNA"/>
</dbReference>
<sequence length="127" mass="13451">MAPPPACMLRGVVTCEAAGLPCATTERERERAAAKDANSGAGEAATTHAHPSTPYRPAGKSYPSATSSSLLIAHGSARQHLLARHGSIQQTVHTIQAQLYWWDPHACVDLPRAMLARNCIGTGQVIE</sequence>
<proteinExistence type="predicted"/>
<protein>
    <submittedName>
        <fullName evidence="2">Uncharacterized protein</fullName>
    </submittedName>
</protein>
<dbReference type="Proteomes" id="UP000243499">
    <property type="component" value="Chromosome 6"/>
</dbReference>
<gene>
    <name evidence="2" type="ORF">PAHAL_6G073400</name>
</gene>
<feature type="region of interest" description="Disordered" evidence="1">
    <location>
        <begin position="24"/>
        <end position="62"/>
    </location>
</feature>
<organism evidence="2">
    <name type="scientific">Panicum hallii</name>
    <dbReference type="NCBI Taxonomy" id="206008"/>
    <lineage>
        <taxon>Eukaryota</taxon>
        <taxon>Viridiplantae</taxon>
        <taxon>Streptophyta</taxon>
        <taxon>Embryophyta</taxon>
        <taxon>Tracheophyta</taxon>
        <taxon>Spermatophyta</taxon>
        <taxon>Magnoliopsida</taxon>
        <taxon>Liliopsida</taxon>
        <taxon>Poales</taxon>
        <taxon>Poaceae</taxon>
        <taxon>PACMAD clade</taxon>
        <taxon>Panicoideae</taxon>
        <taxon>Panicodae</taxon>
        <taxon>Paniceae</taxon>
        <taxon>Panicinae</taxon>
        <taxon>Panicum</taxon>
        <taxon>Panicum sect. Panicum</taxon>
    </lineage>
</organism>
<reference evidence="2" key="1">
    <citation type="submission" date="2018-04" db="EMBL/GenBank/DDBJ databases">
        <title>WGS assembly of Panicum hallii.</title>
        <authorList>
            <person name="Lovell J."/>
            <person name="Jenkins J."/>
            <person name="Lowry D."/>
            <person name="Mamidi S."/>
            <person name="Sreedasyam A."/>
            <person name="Weng X."/>
            <person name="Barry K."/>
            <person name="Bonette J."/>
            <person name="Campitelli B."/>
            <person name="Daum C."/>
            <person name="Gordon S."/>
            <person name="Gould B."/>
            <person name="Lipzen A."/>
            <person name="Macqueen A."/>
            <person name="Palacio-Mejia J."/>
            <person name="Plott C."/>
            <person name="Shakirov E."/>
            <person name="Shu S."/>
            <person name="Yoshinaga Y."/>
            <person name="Zane M."/>
            <person name="Rokhsar D."/>
            <person name="Grimwood J."/>
            <person name="Schmutz J."/>
            <person name="Juenger T."/>
        </authorList>
    </citation>
    <scope>NUCLEOTIDE SEQUENCE [LARGE SCALE GENOMIC DNA]</scope>
    <source>
        <strain evidence="2">FIL2</strain>
    </source>
</reference>
<evidence type="ECO:0000256" key="1">
    <source>
        <dbReference type="SAM" id="MobiDB-lite"/>
    </source>
</evidence>
<dbReference type="Gramene" id="PAN34175">
    <property type="protein sequence ID" value="PAN34175"/>
    <property type="gene ID" value="PAHAL_6G073400"/>
</dbReference>
<name>A0A2S3I140_9POAL</name>
<feature type="compositionally biased region" description="Basic and acidic residues" evidence="1">
    <location>
        <begin position="25"/>
        <end position="34"/>
    </location>
</feature>
<dbReference type="AlphaFoldDB" id="A0A2S3I140"/>
<evidence type="ECO:0000313" key="2">
    <source>
        <dbReference type="EMBL" id="PAN34175.1"/>
    </source>
</evidence>